<evidence type="ECO:0000313" key="2">
    <source>
        <dbReference type="EMBL" id="MCF1752175.1"/>
    </source>
</evidence>
<reference evidence="2 3" key="1">
    <citation type="submission" date="2022-01" db="EMBL/GenBank/DDBJ databases">
        <title>Mariniradius saccharolyticus sp. nov., isolated from sediment of a river.</title>
        <authorList>
            <person name="Liu H."/>
        </authorList>
    </citation>
    <scope>NUCLEOTIDE SEQUENCE [LARGE SCALE GENOMIC DNA]</scope>
    <source>
        <strain evidence="2 3">RY-2</strain>
    </source>
</reference>
<dbReference type="EMBL" id="JAKEVZ010000010">
    <property type="protein sequence ID" value="MCF1752175.1"/>
    <property type="molecule type" value="Genomic_DNA"/>
</dbReference>
<accession>A0ABS9BX12</accession>
<gene>
    <name evidence="2" type="ORF">L0U89_14025</name>
</gene>
<dbReference type="InterPro" id="IPR019861">
    <property type="entry name" value="PorP/SprF_Bacteroidetes"/>
</dbReference>
<feature type="signal peptide" evidence="1">
    <location>
        <begin position="1"/>
        <end position="20"/>
    </location>
</feature>
<dbReference type="Proteomes" id="UP001201449">
    <property type="component" value="Unassembled WGS sequence"/>
</dbReference>
<comment type="caution">
    <text evidence="2">The sequence shown here is derived from an EMBL/GenBank/DDBJ whole genome shotgun (WGS) entry which is preliminary data.</text>
</comment>
<keyword evidence="1" id="KW-0732">Signal</keyword>
<name>A0ABS9BX12_9BACT</name>
<protein>
    <submittedName>
        <fullName evidence="2">Type IX secretion system membrane protein PorP/SprF</fullName>
    </submittedName>
</protein>
<proteinExistence type="predicted"/>
<dbReference type="Pfam" id="PF11751">
    <property type="entry name" value="PorP_SprF"/>
    <property type="match status" value="1"/>
</dbReference>
<dbReference type="NCBIfam" id="TIGR03519">
    <property type="entry name" value="T9SS_PorP_fam"/>
    <property type="match status" value="1"/>
</dbReference>
<evidence type="ECO:0000313" key="3">
    <source>
        <dbReference type="Proteomes" id="UP001201449"/>
    </source>
</evidence>
<sequence length="318" mass="35876">MKKLILFICLGVFSANWASAQSRKYVSQFNQFQSYFNPGLTGYEGSTFRGFVRNQWAGFEGAPKTYFVSLEIDPSEIKGSGEENIVEGKNAIGVHLVNDQYGPFKDTEMVISYASRIRVGKSSNLRLGAAMNYSMVGLDGNNLTTEQADDPTVNQFLNSFANMTILDFNLGMALTSQNYYFSYAAHNLNRGGISSGDIFLESKPIVSIFQTGFRHSVTPNVSIFSHVMYRIQSDLPSTMEFNIKALLMEKVWVGVGHRIDYAFNMQLGYAMPKFKFGYAYEMPVSGSYLIPNPTHEFMLSYYLFRKSDSMRKVGDLIW</sequence>
<organism evidence="2 3">
    <name type="scientific">Mariniradius sediminis</name>
    <dbReference type="NCBI Taxonomy" id="2909237"/>
    <lineage>
        <taxon>Bacteria</taxon>
        <taxon>Pseudomonadati</taxon>
        <taxon>Bacteroidota</taxon>
        <taxon>Cytophagia</taxon>
        <taxon>Cytophagales</taxon>
        <taxon>Cyclobacteriaceae</taxon>
        <taxon>Mariniradius</taxon>
    </lineage>
</organism>
<keyword evidence="3" id="KW-1185">Reference proteome</keyword>
<feature type="chain" id="PRO_5045445304" evidence="1">
    <location>
        <begin position="21"/>
        <end position="318"/>
    </location>
</feature>
<dbReference type="RefSeq" id="WP_234862080.1">
    <property type="nucleotide sequence ID" value="NZ_JAKEVZ010000010.1"/>
</dbReference>
<evidence type="ECO:0000256" key="1">
    <source>
        <dbReference type="SAM" id="SignalP"/>
    </source>
</evidence>